<sequence length="78" mass="8559">MLRILWSRGFWARLSLTVIAVAVLSACVPNAAEAPAKEAPLDNSDLYPTTRSAKSKVLRMEPYFPFGIQRPAGTNIPD</sequence>
<evidence type="ECO:0000313" key="3">
    <source>
        <dbReference type="Proteomes" id="UP000070371"/>
    </source>
</evidence>
<gene>
    <name evidence="2" type="ORF">RC74_14695</name>
</gene>
<dbReference type="AlphaFoldDB" id="A0A126V3A4"/>
<feature type="signal peptide" evidence="1">
    <location>
        <begin position="1"/>
        <end position="31"/>
    </location>
</feature>
<evidence type="ECO:0000256" key="1">
    <source>
        <dbReference type="SAM" id="SignalP"/>
    </source>
</evidence>
<dbReference type="KEGG" id="hat:RC74_14695"/>
<reference evidence="2 3" key="1">
    <citation type="submission" date="2016-02" db="EMBL/GenBank/DDBJ databases">
        <title>Complete genome sequence of Halocynthiibacter arcticus PAMC 20958t from arctic marine sediment.</title>
        <authorList>
            <person name="Lee Y.M."/>
            <person name="Baek K."/>
            <person name="Lee H.K."/>
            <person name="Shin S.C."/>
        </authorList>
    </citation>
    <scope>NUCLEOTIDE SEQUENCE [LARGE SCALE GENOMIC DNA]</scope>
    <source>
        <strain evidence="2">PAMC 20958</strain>
    </source>
</reference>
<protein>
    <submittedName>
        <fullName evidence="2">Uncharacterized protein</fullName>
    </submittedName>
</protein>
<name>A0A126V3A4_9RHOB</name>
<dbReference type="Proteomes" id="UP000070371">
    <property type="component" value="Chromosome"/>
</dbReference>
<accession>A0A126V3A4</accession>
<proteinExistence type="predicted"/>
<evidence type="ECO:0000313" key="2">
    <source>
        <dbReference type="EMBL" id="AML52356.1"/>
    </source>
</evidence>
<feature type="chain" id="PRO_5007443697" evidence="1">
    <location>
        <begin position="32"/>
        <end position="78"/>
    </location>
</feature>
<organism evidence="2 3">
    <name type="scientific">Falsihalocynthiibacter arcticus</name>
    <dbReference type="NCBI Taxonomy" id="1579316"/>
    <lineage>
        <taxon>Bacteria</taxon>
        <taxon>Pseudomonadati</taxon>
        <taxon>Pseudomonadota</taxon>
        <taxon>Alphaproteobacteria</taxon>
        <taxon>Rhodobacterales</taxon>
        <taxon>Roseobacteraceae</taxon>
        <taxon>Falsihalocynthiibacter</taxon>
    </lineage>
</organism>
<keyword evidence="1" id="KW-0732">Signal</keyword>
<keyword evidence="3" id="KW-1185">Reference proteome</keyword>
<dbReference type="PROSITE" id="PS51257">
    <property type="entry name" value="PROKAR_LIPOPROTEIN"/>
    <property type="match status" value="1"/>
</dbReference>
<dbReference type="EMBL" id="CP014327">
    <property type="protein sequence ID" value="AML52356.1"/>
    <property type="molecule type" value="Genomic_DNA"/>
</dbReference>
<dbReference type="RefSeq" id="WP_038999861.1">
    <property type="nucleotide sequence ID" value="NZ_CP014327.1"/>
</dbReference>